<dbReference type="RefSeq" id="WP_145066928.1">
    <property type="nucleotide sequence ID" value="NZ_CP036287.1"/>
</dbReference>
<accession>A0A518BMH5</accession>
<dbReference type="InterPro" id="IPR005074">
    <property type="entry name" value="Peptidase_C39"/>
</dbReference>
<dbReference type="AlphaFoldDB" id="A0A518BMH5"/>
<evidence type="ECO:0000313" key="2">
    <source>
        <dbReference type="EMBL" id="QDU68153.1"/>
    </source>
</evidence>
<dbReference type="Gene3D" id="3.90.70.10">
    <property type="entry name" value="Cysteine proteinases"/>
    <property type="match status" value="1"/>
</dbReference>
<keyword evidence="3" id="KW-1185">Reference proteome</keyword>
<feature type="domain" description="Peptidase C39" evidence="1">
    <location>
        <begin position="13"/>
        <end position="61"/>
    </location>
</feature>
<dbReference type="GO" id="GO:0006508">
    <property type="term" value="P:proteolysis"/>
    <property type="evidence" value="ECO:0007669"/>
    <property type="project" value="InterPro"/>
</dbReference>
<dbReference type="Pfam" id="PF03412">
    <property type="entry name" value="Peptidase_C39"/>
    <property type="match status" value="1"/>
</dbReference>
<reference evidence="2 3" key="1">
    <citation type="submission" date="2019-02" db="EMBL/GenBank/DDBJ databases">
        <title>Deep-cultivation of Planctomycetes and their phenomic and genomic characterization uncovers novel biology.</title>
        <authorList>
            <person name="Wiegand S."/>
            <person name="Jogler M."/>
            <person name="Boedeker C."/>
            <person name="Pinto D."/>
            <person name="Vollmers J."/>
            <person name="Rivas-Marin E."/>
            <person name="Kohn T."/>
            <person name="Peeters S.H."/>
            <person name="Heuer A."/>
            <person name="Rast P."/>
            <person name="Oberbeckmann S."/>
            <person name="Bunk B."/>
            <person name="Jeske O."/>
            <person name="Meyerdierks A."/>
            <person name="Storesund J.E."/>
            <person name="Kallscheuer N."/>
            <person name="Luecker S."/>
            <person name="Lage O.M."/>
            <person name="Pohl T."/>
            <person name="Merkel B.J."/>
            <person name="Hornburger P."/>
            <person name="Mueller R.-W."/>
            <person name="Bruemmer F."/>
            <person name="Labrenz M."/>
            <person name="Spormann A.M."/>
            <person name="Op den Camp H."/>
            <person name="Overmann J."/>
            <person name="Amann R."/>
            <person name="Jetten M.S.M."/>
            <person name="Mascher T."/>
            <person name="Medema M.H."/>
            <person name="Devos D.P."/>
            <person name="Kaster A.-K."/>
            <person name="Ovreas L."/>
            <person name="Rohde M."/>
            <person name="Galperin M.Y."/>
            <person name="Jogler C."/>
        </authorList>
    </citation>
    <scope>NUCLEOTIDE SEQUENCE [LARGE SCALE GENOMIC DNA]</scope>
    <source>
        <strain evidence="2 3">Pla133</strain>
    </source>
</reference>
<dbReference type="GO" id="GO:0016020">
    <property type="term" value="C:membrane"/>
    <property type="evidence" value="ECO:0007669"/>
    <property type="project" value="InterPro"/>
</dbReference>
<evidence type="ECO:0000259" key="1">
    <source>
        <dbReference type="Pfam" id="PF03412"/>
    </source>
</evidence>
<dbReference type="GO" id="GO:0008233">
    <property type="term" value="F:peptidase activity"/>
    <property type="evidence" value="ECO:0007669"/>
    <property type="project" value="InterPro"/>
</dbReference>
<dbReference type="GO" id="GO:0005524">
    <property type="term" value="F:ATP binding"/>
    <property type="evidence" value="ECO:0007669"/>
    <property type="project" value="InterPro"/>
</dbReference>
<gene>
    <name evidence="2" type="ORF">Pla133_32470</name>
</gene>
<dbReference type="Proteomes" id="UP000316921">
    <property type="component" value="Chromosome"/>
</dbReference>
<dbReference type="EMBL" id="CP036287">
    <property type="protein sequence ID" value="QDU68153.1"/>
    <property type="molecule type" value="Genomic_DNA"/>
</dbReference>
<protein>
    <recommendedName>
        <fullName evidence="1">Peptidase C39 domain-containing protein</fullName>
    </recommendedName>
</protein>
<dbReference type="KEGG" id="pbap:Pla133_32470"/>
<evidence type="ECO:0000313" key="3">
    <source>
        <dbReference type="Proteomes" id="UP000316921"/>
    </source>
</evidence>
<proteinExistence type="predicted"/>
<name>A0A518BMH5_9BACT</name>
<sequence length="240" mass="26569">MNERPEGERLVSFEIQRQPNDETCGATCLSAIYRYFEAEVPVETLIEQIPTLEDGGTLGVLLATDALKRGYDATLLTWNLRLFDPTWFGLPAGDLQDKLRARAAAKQNAKLGFAAQAYIDFLDQGGKIEMRDLTPGLLLGFLRRRLPILTGLSATFLYRDPRERPADDTPDDIAGDPVGHFTVLTGYTPSSRELLVSDPLHPNPLSVKHTYPVDIDRLVGAIYLGVLTYDANLVVIEPRG</sequence>
<organism evidence="2 3">
    <name type="scientific">Engelhardtia mirabilis</name>
    <dbReference type="NCBI Taxonomy" id="2528011"/>
    <lineage>
        <taxon>Bacteria</taxon>
        <taxon>Pseudomonadati</taxon>
        <taxon>Planctomycetota</taxon>
        <taxon>Planctomycetia</taxon>
        <taxon>Planctomycetia incertae sedis</taxon>
        <taxon>Engelhardtia</taxon>
    </lineage>
</organism>